<organism evidence="2 3">
    <name type="scientific">Sphingobium yanoikuyae</name>
    <name type="common">Sphingomonas yanoikuyae</name>
    <dbReference type="NCBI Taxonomy" id="13690"/>
    <lineage>
        <taxon>Bacteria</taxon>
        <taxon>Pseudomonadati</taxon>
        <taxon>Pseudomonadota</taxon>
        <taxon>Alphaproteobacteria</taxon>
        <taxon>Sphingomonadales</taxon>
        <taxon>Sphingomonadaceae</taxon>
        <taxon>Sphingobium</taxon>
    </lineage>
</organism>
<keyword evidence="1" id="KW-1133">Transmembrane helix</keyword>
<sequence>MVDIVFEFSAHMLALGLIVGGLYSLTKEAGLR</sequence>
<feature type="transmembrane region" description="Helical" evidence="1">
    <location>
        <begin position="6"/>
        <end position="25"/>
    </location>
</feature>
<keyword evidence="1" id="KW-0472">Membrane</keyword>
<accession>A0A084EHN3</accession>
<evidence type="ECO:0000313" key="3">
    <source>
        <dbReference type="Proteomes" id="UP000028534"/>
    </source>
</evidence>
<name>A0A084EHN3_SPHYA</name>
<dbReference type="AlphaFoldDB" id="A0A084EHN3"/>
<evidence type="ECO:0000256" key="1">
    <source>
        <dbReference type="SAM" id="Phobius"/>
    </source>
</evidence>
<proteinExistence type="predicted"/>
<comment type="caution">
    <text evidence="2">The sequence shown here is derived from an EMBL/GenBank/DDBJ whole genome shotgun (WGS) entry which is preliminary data.</text>
</comment>
<reference evidence="2 3" key="1">
    <citation type="submission" date="2014-03" db="EMBL/GenBank/DDBJ databases">
        <title>Genome sequence of Sphingobium yanoikuyae B1.</title>
        <authorList>
            <person name="Gan H.M."/>
            <person name="Gan H.Y."/>
            <person name="Savka M.A."/>
        </authorList>
    </citation>
    <scope>NUCLEOTIDE SEQUENCE [LARGE SCALE GENOMIC DNA]</scope>
    <source>
        <strain evidence="2 3">B1</strain>
    </source>
</reference>
<dbReference type="PATRIC" id="fig|13690.10.peg.3560"/>
<keyword evidence="1" id="KW-0812">Transmembrane</keyword>
<protein>
    <submittedName>
        <fullName evidence="2">Uncharacterized protein</fullName>
    </submittedName>
</protein>
<dbReference type="EMBL" id="JGVR01000022">
    <property type="protein sequence ID" value="KEZ17475.1"/>
    <property type="molecule type" value="Genomic_DNA"/>
</dbReference>
<gene>
    <name evidence="2" type="ORF">CP98_03477</name>
</gene>
<dbReference type="Proteomes" id="UP000028534">
    <property type="component" value="Unassembled WGS sequence"/>
</dbReference>
<evidence type="ECO:0000313" key="2">
    <source>
        <dbReference type="EMBL" id="KEZ17475.1"/>
    </source>
</evidence>